<name>A0ABV0KRY7_9CYAN</name>
<dbReference type="Proteomes" id="UP001476950">
    <property type="component" value="Unassembled WGS sequence"/>
</dbReference>
<evidence type="ECO:0000313" key="1">
    <source>
        <dbReference type="EMBL" id="MEP1061828.1"/>
    </source>
</evidence>
<dbReference type="RefSeq" id="WP_206756029.1">
    <property type="nucleotide sequence ID" value="NZ_JAMPLM010000045.1"/>
</dbReference>
<keyword evidence="2" id="KW-1185">Reference proteome</keyword>
<proteinExistence type="predicted"/>
<comment type="caution">
    <text evidence="1">The sequence shown here is derived from an EMBL/GenBank/DDBJ whole genome shotgun (WGS) entry which is preliminary data.</text>
</comment>
<accession>A0ABV0KRY7</accession>
<sequence>MSTISTMYCTFPTLQVQQKMVKQFQQEEQKLFEMREQWRELQKSNAPQQELEALRTRGLAQRQLVEDLQIKFFAPKFLEHSPREEQSKKVERSALSALSLLDGTLPEECIAEIRVLHERLIATHHTFLGTHFILLRAVLESFWAFYIQVKVENLWLPKKGSKKTIDE</sequence>
<gene>
    <name evidence="1" type="ORF">NDI38_25995</name>
</gene>
<dbReference type="EMBL" id="JAMPLM010000045">
    <property type="protein sequence ID" value="MEP1061828.1"/>
    <property type="molecule type" value="Genomic_DNA"/>
</dbReference>
<protein>
    <submittedName>
        <fullName evidence="1">Uncharacterized protein</fullName>
    </submittedName>
</protein>
<organism evidence="1 2">
    <name type="scientific">Stenomitos frigidus AS-A4</name>
    <dbReference type="NCBI Taxonomy" id="2933935"/>
    <lineage>
        <taxon>Bacteria</taxon>
        <taxon>Bacillati</taxon>
        <taxon>Cyanobacteriota</taxon>
        <taxon>Cyanophyceae</taxon>
        <taxon>Leptolyngbyales</taxon>
        <taxon>Leptolyngbyaceae</taxon>
        <taxon>Stenomitos</taxon>
    </lineage>
</organism>
<evidence type="ECO:0000313" key="2">
    <source>
        <dbReference type="Proteomes" id="UP001476950"/>
    </source>
</evidence>
<reference evidence="1 2" key="1">
    <citation type="submission" date="2022-04" db="EMBL/GenBank/DDBJ databases">
        <title>Positive selection, recombination, and allopatry shape intraspecific diversity of widespread and dominant cyanobacteria.</title>
        <authorList>
            <person name="Wei J."/>
            <person name="Shu W."/>
            <person name="Hu C."/>
        </authorList>
    </citation>
    <scope>NUCLEOTIDE SEQUENCE [LARGE SCALE GENOMIC DNA]</scope>
    <source>
        <strain evidence="1 2">AS-A4</strain>
    </source>
</reference>